<feature type="region of interest" description="Disordered" evidence="1">
    <location>
        <begin position="673"/>
        <end position="694"/>
    </location>
</feature>
<evidence type="ECO:0000313" key="3">
    <source>
        <dbReference type="EMBL" id="KAK4171432.1"/>
    </source>
</evidence>
<comment type="caution">
    <text evidence="3">The sequence shown here is derived from an EMBL/GenBank/DDBJ whole genome shotgun (WGS) entry which is preliminary data.</text>
</comment>
<dbReference type="Proteomes" id="UP001302321">
    <property type="component" value="Unassembled WGS sequence"/>
</dbReference>
<evidence type="ECO:0000313" key="4">
    <source>
        <dbReference type="Proteomes" id="UP001302321"/>
    </source>
</evidence>
<evidence type="ECO:0000259" key="2">
    <source>
        <dbReference type="Pfam" id="PF06985"/>
    </source>
</evidence>
<reference evidence="3" key="1">
    <citation type="journal article" date="2023" name="Mol. Phylogenet. Evol.">
        <title>Genome-scale phylogeny and comparative genomics of the fungal order Sordariales.</title>
        <authorList>
            <person name="Hensen N."/>
            <person name="Bonometti L."/>
            <person name="Westerberg I."/>
            <person name="Brannstrom I.O."/>
            <person name="Guillou S."/>
            <person name="Cros-Aarteil S."/>
            <person name="Calhoun S."/>
            <person name="Haridas S."/>
            <person name="Kuo A."/>
            <person name="Mondo S."/>
            <person name="Pangilinan J."/>
            <person name="Riley R."/>
            <person name="LaButti K."/>
            <person name="Andreopoulos B."/>
            <person name="Lipzen A."/>
            <person name="Chen C."/>
            <person name="Yan M."/>
            <person name="Daum C."/>
            <person name="Ng V."/>
            <person name="Clum A."/>
            <person name="Steindorff A."/>
            <person name="Ohm R.A."/>
            <person name="Martin F."/>
            <person name="Silar P."/>
            <person name="Natvig D.O."/>
            <person name="Lalanne C."/>
            <person name="Gautier V."/>
            <person name="Ament-Velasquez S.L."/>
            <person name="Kruys A."/>
            <person name="Hutchinson M.I."/>
            <person name="Powell A.J."/>
            <person name="Barry K."/>
            <person name="Miller A.N."/>
            <person name="Grigoriev I.V."/>
            <person name="Debuchy R."/>
            <person name="Gladieux P."/>
            <person name="Hiltunen Thoren M."/>
            <person name="Johannesson H."/>
        </authorList>
    </citation>
    <scope>NUCLEOTIDE SEQUENCE</scope>
    <source>
        <strain evidence="3">CBS 892.96</strain>
    </source>
</reference>
<dbReference type="InterPro" id="IPR010730">
    <property type="entry name" value="HET"/>
</dbReference>
<organism evidence="3 4">
    <name type="scientific">Triangularia setosa</name>
    <dbReference type="NCBI Taxonomy" id="2587417"/>
    <lineage>
        <taxon>Eukaryota</taxon>
        <taxon>Fungi</taxon>
        <taxon>Dikarya</taxon>
        <taxon>Ascomycota</taxon>
        <taxon>Pezizomycotina</taxon>
        <taxon>Sordariomycetes</taxon>
        <taxon>Sordariomycetidae</taxon>
        <taxon>Sordariales</taxon>
        <taxon>Podosporaceae</taxon>
        <taxon>Triangularia</taxon>
    </lineage>
</organism>
<accession>A0AAN6VZ73</accession>
<keyword evidence="4" id="KW-1185">Reference proteome</keyword>
<dbReference type="PANTHER" id="PTHR10622:SF10">
    <property type="entry name" value="HET DOMAIN-CONTAINING PROTEIN"/>
    <property type="match status" value="1"/>
</dbReference>
<reference evidence="3" key="2">
    <citation type="submission" date="2023-05" db="EMBL/GenBank/DDBJ databases">
        <authorList>
            <consortium name="Lawrence Berkeley National Laboratory"/>
            <person name="Steindorff A."/>
            <person name="Hensen N."/>
            <person name="Bonometti L."/>
            <person name="Westerberg I."/>
            <person name="Brannstrom I.O."/>
            <person name="Guillou S."/>
            <person name="Cros-Aarteil S."/>
            <person name="Calhoun S."/>
            <person name="Haridas S."/>
            <person name="Kuo A."/>
            <person name="Mondo S."/>
            <person name="Pangilinan J."/>
            <person name="Riley R."/>
            <person name="Labutti K."/>
            <person name="Andreopoulos B."/>
            <person name="Lipzen A."/>
            <person name="Chen C."/>
            <person name="Yanf M."/>
            <person name="Daum C."/>
            <person name="Ng V."/>
            <person name="Clum A."/>
            <person name="Ohm R."/>
            <person name="Martin F."/>
            <person name="Silar P."/>
            <person name="Natvig D."/>
            <person name="Lalanne C."/>
            <person name="Gautier V."/>
            <person name="Ament-Velasquez S.L."/>
            <person name="Kruys A."/>
            <person name="Hutchinson M.I."/>
            <person name="Powell A.J."/>
            <person name="Barry K."/>
            <person name="Miller A.N."/>
            <person name="Grigoriev I.V."/>
            <person name="Debuchy R."/>
            <person name="Gladieux P."/>
            <person name="Thoren M.H."/>
            <person name="Johannesson H."/>
        </authorList>
    </citation>
    <scope>NUCLEOTIDE SEQUENCE</scope>
    <source>
        <strain evidence="3">CBS 892.96</strain>
    </source>
</reference>
<dbReference type="PANTHER" id="PTHR10622">
    <property type="entry name" value="HET DOMAIN-CONTAINING PROTEIN"/>
    <property type="match status" value="1"/>
</dbReference>
<proteinExistence type="predicted"/>
<dbReference type="Pfam" id="PF06985">
    <property type="entry name" value="HET"/>
    <property type="match status" value="1"/>
</dbReference>
<dbReference type="AlphaFoldDB" id="A0AAN6VZ73"/>
<name>A0AAN6VZ73_9PEZI</name>
<protein>
    <submittedName>
        <fullName evidence="3">Vegetative incompatibility protein HET-E-1</fullName>
    </submittedName>
</protein>
<gene>
    <name evidence="3" type="ORF">QBC36DRAFT_366528</name>
</gene>
<sequence>MRLLNTTTLEFELFLNDVPQYAILSHTWGEQEVTFNDMSSPARISLKGWQKVQRCCRLARLEGWGYVWIDTCCINKADSSELGEAINSMFRWYEEAQVCYAFLEDVSPCYRSDGKSRPSNSELAGSRWFTRGWTLQELLAPPFLAFLDSSWNIVGSRETRALAVTYATKMQQKDIQNFRTCSVATKLSWASARQTTRLEDRAYSLMGLLGVHMPLIYGEGRNAFVRLQHELIRLFNDETVLLWTTNQATPFCNDPQLLVAEHLEARGRYPGWLVRQGLFAESVKDFSESNGLVVRQFDKIPRNFRISNAGISLDVELFQRFEDEDSKYQQWHSGSRSPALYAIKLNCARISEPNEPMVLPLAGMKAGHPVYEVLRSSCLQTSQQFMRNTRRLRGKWQSLGRHNIILASPNHIAFTSSSNTLISVHVGENSPLPSLSLGRCFGYRPLKDGGQQWSLVKPNTISNTSSYNDRDQAGLGFATIQHFGVITLKDGGALMTHGTLHLGTFSVIRANFQPTFYVLLVYLWPPFPRFGIWHVGKTPPGPERFLDLLNQRPDGPGCELPPNLEEATLGPEQLVKYLNKNDHSTLDFEFDVEYPHTASLGDDLVVQVEAKPIPFFINDSLHQENESFNDVDLSEETEASHWLRQASRDELEISKHVQFKILVVEKDLLTNDDPEEHEWDSSMTDNYDLSDSEY</sequence>
<feature type="domain" description="Heterokaryon incompatibility" evidence="2">
    <location>
        <begin position="21"/>
        <end position="110"/>
    </location>
</feature>
<dbReference type="EMBL" id="MU866565">
    <property type="protein sequence ID" value="KAK4171432.1"/>
    <property type="molecule type" value="Genomic_DNA"/>
</dbReference>
<evidence type="ECO:0000256" key="1">
    <source>
        <dbReference type="SAM" id="MobiDB-lite"/>
    </source>
</evidence>